<evidence type="ECO:0000313" key="2">
    <source>
        <dbReference type="Proteomes" id="UP001272097"/>
    </source>
</evidence>
<dbReference type="EMBL" id="JAVIIS010000002">
    <property type="protein sequence ID" value="MDX8438357.1"/>
    <property type="molecule type" value="Genomic_DNA"/>
</dbReference>
<accession>A0ABU4WQQ0</accession>
<evidence type="ECO:0000313" key="1">
    <source>
        <dbReference type="EMBL" id="MDX8438357.1"/>
    </source>
</evidence>
<dbReference type="RefSeq" id="WP_320212193.1">
    <property type="nucleotide sequence ID" value="NZ_JAVIIS010000002.1"/>
</dbReference>
<proteinExistence type="predicted"/>
<name>A0ABU4WQQ0_9HYPH</name>
<sequence>MADKSDKTVSDEPVVIDTQAGIFPEFRRLWNGGEHRRAVDLAQAEKLPEAEWAAIHDEFPGVLEVINQ</sequence>
<protein>
    <submittedName>
        <fullName evidence="1">Uncharacterized protein</fullName>
    </submittedName>
</protein>
<comment type="caution">
    <text evidence="1">The sequence shown here is derived from an EMBL/GenBank/DDBJ whole genome shotgun (WGS) entry which is preliminary data.</text>
</comment>
<reference evidence="1 2" key="1">
    <citation type="submission" date="2023-08" db="EMBL/GenBank/DDBJ databases">
        <title>Implementing the SeqCode for naming new Mesorhizobium species isolated from Vachellia karroo root nodules.</title>
        <authorList>
            <person name="Van Lill M."/>
        </authorList>
    </citation>
    <scope>NUCLEOTIDE SEQUENCE [LARGE SCALE GENOMIC DNA]</scope>
    <source>
        <strain evidence="1 2">VK3E</strain>
    </source>
</reference>
<gene>
    <name evidence="1" type="ORF">RFM51_02045</name>
</gene>
<dbReference type="Proteomes" id="UP001272097">
    <property type="component" value="Unassembled WGS sequence"/>
</dbReference>
<organism evidence="1 2">
    <name type="scientific">Mesorhizobium australafricanum</name>
    <dbReference type="NCBI Taxonomy" id="3072311"/>
    <lineage>
        <taxon>Bacteria</taxon>
        <taxon>Pseudomonadati</taxon>
        <taxon>Pseudomonadota</taxon>
        <taxon>Alphaproteobacteria</taxon>
        <taxon>Hyphomicrobiales</taxon>
        <taxon>Phyllobacteriaceae</taxon>
        <taxon>Mesorhizobium</taxon>
    </lineage>
</organism>
<keyword evidence="2" id="KW-1185">Reference proteome</keyword>